<keyword evidence="1" id="KW-0472">Membrane</keyword>
<name>A0A1W1Z7E0_9SPHI</name>
<reference evidence="3" key="1">
    <citation type="submission" date="2017-04" db="EMBL/GenBank/DDBJ databases">
        <authorList>
            <person name="Varghese N."/>
            <person name="Submissions S."/>
        </authorList>
    </citation>
    <scope>NUCLEOTIDE SEQUENCE [LARGE SCALE GENOMIC DNA]</scope>
    <source>
        <strain evidence="3">DSM 12126</strain>
    </source>
</reference>
<keyword evidence="1" id="KW-0812">Transmembrane</keyword>
<accession>A0A1W1Z7E0</accession>
<dbReference type="AlphaFoldDB" id="A0A1W1Z7E0"/>
<evidence type="ECO:0000313" key="2">
    <source>
        <dbReference type="EMBL" id="SMC43838.1"/>
    </source>
</evidence>
<dbReference type="EMBL" id="FWXT01000001">
    <property type="protein sequence ID" value="SMC43838.1"/>
    <property type="molecule type" value="Genomic_DNA"/>
</dbReference>
<dbReference type="STRING" id="151894.SAMN04488524_0403"/>
<organism evidence="2 3">
    <name type="scientific">Pedobacter africanus</name>
    <dbReference type="NCBI Taxonomy" id="151894"/>
    <lineage>
        <taxon>Bacteria</taxon>
        <taxon>Pseudomonadati</taxon>
        <taxon>Bacteroidota</taxon>
        <taxon>Sphingobacteriia</taxon>
        <taxon>Sphingobacteriales</taxon>
        <taxon>Sphingobacteriaceae</taxon>
        <taxon>Pedobacter</taxon>
    </lineage>
</organism>
<gene>
    <name evidence="2" type="ORF">SAMN04488524_0403</name>
</gene>
<feature type="transmembrane region" description="Helical" evidence="1">
    <location>
        <begin position="20"/>
        <end position="41"/>
    </location>
</feature>
<dbReference type="Proteomes" id="UP000192756">
    <property type="component" value="Unassembled WGS sequence"/>
</dbReference>
<evidence type="ECO:0000256" key="1">
    <source>
        <dbReference type="SAM" id="Phobius"/>
    </source>
</evidence>
<evidence type="ECO:0000313" key="3">
    <source>
        <dbReference type="Proteomes" id="UP000192756"/>
    </source>
</evidence>
<protein>
    <submittedName>
        <fullName evidence="2">Uncharacterized protein</fullName>
    </submittedName>
</protein>
<sequence length="60" mass="6727">MVYCPEFYGRYRWPDRSEYLATGIAGHYLFFDVGVFVLVVIKAHMGLFEPAASGGCGFTI</sequence>
<keyword evidence="3" id="KW-1185">Reference proteome</keyword>
<proteinExistence type="predicted"/>
<keyword evidence="1" id="KW-1133">Transmembrane helix</keyword>